<dbReference type="Proteomes" id="UP000823775">
    <property type="component" value="Unassembled WGS sequence"/>
</dbReference>
<accession>A0ABS8V121</accession>
<feature type="region of interest" description="Disordered" evidence="1">
    <location>
        <begin position="1"/>
        <end position="33"/>
    </location>
</feature>
<gene>
    <name evidence="2" type="ORF">HAX54_024863</name>
</gene>
<reference evidence="2 3" key="1">
    <citation type="journal article" date="2021" name="BMC Genomics">
        <title>Datura genome reveals duplications of psychoactive alkaloid biosynthetic genes and high mutation rate following tissue culture.</title>
        <authorList>
            <person name="Rajewski A."/>
            <person name="Carter-House D."/>
            <person name="Stajich J."/>
            <person name="Litt A."/>
        </authorList>
    </citation>
    <scope>NUCLEOTIDE SEQUENCE [LARGE SCALE GENOMIC DNA]</scope>
    <source>
        <strain evidence="2">AR-01</strain>
    </source>
</reference>
<keyword evidence="3" id="KW-1185">Reference proteome</keyword>
<protein>
    <submittedName>
        <fullName evidence="2">Uncharacterized protein</fullName>
    </submittedName>
</protein>
<proteinExistence type="predicted"/>
<name>A0ABS8V121_DATST</name>
<evidence type="ECO:0000256" key="1">
    <source>
        <dbReference type="SAM" id="MobiDB-lite"/>
    </source>
</evidence>
<evidence type="ECO:0000313" key="3">
    <source>
        <dbReference type="Proteomes" id="UP000823775"/>
    </source>
</evidence>
<sequence length="87" mass="9517">MMATKGSRSDDFEDDNVDETPLIAFKDSDSDEKEDVKVNLSWQAVRQATCHGYAPAHKTCLPVAMCVVSMPLRPEGAMGVMPCQAKI</sequence>
<organism evidence="2 3">
    <name type="scientific">Datura stramonium</name>
    <name type="common">Jimsonweed</name>
    <name type="synonym">Common thornapple</name>
    <dbReference type="NCBI Taxonomy" id="4076"/>
    <lineage>
        <taxon>Eukaryota</taxon>
        <taxon>Viridiplantae</taxon>
        <taxon>Streptophyta</taxon>
        <taxon>Embryophyta</taxon>
        <taxon>Tracheophyta</taxon>
        <taxon>Spermatophyta</taxon>
        <taxon>Magnoliopsida</taxon>
        <taxon>eudicotyledons</taxon>
        <taxon>Gunneridae</taxon>
        <taxon>Pentapetalae</taxon>
        <taxon>asterids</taxon>
        <taxon>lamiids</taxon>
        <taxon>Solanales</taxon>
        <taxon>Solanaceae</taxon>
        <taxon>Solanoideae</taxon>
        <taxon>Datureae</taxon>
        <taxon>Datura</taxon>
    </lineage>
</organism>
<dbReference type="EMBL" id="JACEIK010003017">
    <property type="protein sequence ID" value="MCD9639909.1"/>
    <property type="molecule type" value="Genomic_DNA"/>
</dbReference>
<comment type="caution">
    <text evidence="2">The sequence shown here is derived from an EMBL/GenBank/DDBJ whole genome shotgun (WGS) entry which is preliminary data.</text>
</comment>
<evidence type="ECO:0000313" key="2">
    <source>
        <dbReference type="EMBL" id="MCD9639909.1"/>
    </source>
</evidence>